<keyword evidence="3" id="KW-1185">Reference proteome</keyword>
<dbReference type="RefSeq" id="XP_004334237.1">
    <property type="nucleotide sequence ID" value="XM_004334189.1"/>
</dbReference>
<accession>L8GHB0</accession>
<dbReference type="GeneID" id="14912704"/>
<dbReference type="EMBL" id="KB008125">
    <property type="protein sequence ID" value="ELR12224.1"/>
    <property type="molecule type" value="Genomic_DNA"/>
</dbReference>
<proteinExistence type="predicted"/>
<evidence type="ECO:0000313" key="2">
    <source>
        <dbReference type="EMBL" id="ELR12224.1"/>
    </source>
</evidence>
<dbReference type="VEuPathDB" id="AmoebaDB:ACA1_033740"/>
<evidence type="ECO:0000313" key="3">
    <source>
        <dbReference type="Proteomes" id="UP000011083"/>
    </source>
</evidence>
<dbReference type="KEGG" id="acan:ACA1_033740"/>
<gene>
    <name evidence="2" type="ORF">ACA1_033740</name>
</gene>
<feature type="region of interest" description="Disordered" evidence="1">
    <location>
        <begin position="54"/>
        <end position="105"/>
    </location>
</feature>
<sequence>MLTKRTWAMLVGVVVVAATLVALAYVPVVRGKSQQALTVAFALTGEMDITATADLGGNHDERQSDEWVVLPSSSDNDPDPSVPSESGALATHEEKVAPAASVTPG</sequence>
<organism evidence="2 3">
    <name type="scientific">Acanthamoeba castellanii (strain ATCC 30010 / Neff)</name>
    <dbReference type="NCBI Taxonomy" id="1257118"/>
    <lineage>
        <taxon>Eukaryota</taxon>
        <taxon>Amoebozoa</taxon>
        <taxon>Discosea</taxon>
        <taxon>Longamoebia</taxon>
        <taxon>Centramoebida</taxon>
        <taxon>Acanthamoebidae</taxon>
        <taxon>Acanthamoeba</taxon>
    </lineage>
</organism>
<reference evidence="2 3" key="1">
    <citation type="journal article" date="2013" name="Genome Biol.">
        <title>Genome of Acanthamoeba castellanii highlights extensive lateral gene transfer and early evolution of tyrosine kinase signaling.</title>
        <authorList>
            <person name="Clarke M."/>
            <person name="Lohan A.J."/>
            <person name="Liu B."/>
            <person name="Lagkouvardos I."/>
            <person name="Roy S."/>
            <person name="Zafar N."/>
            <person name="Bertelli C."/>
            <person name="Schilde C."/>
            <person name="Kianianmomeni A."/>
            <person name="Burglin T.R."/>
            <person name="Frech C."/>
            <person name="Turcotte B."/>
            <person name="Kopec K.O."/>
            <person name="Synnott J.M."/>
            <person name="Choo C."/>
            <person name="Paponov I."/>
            <person name="Finkler A."/>
            <person name="Soon Heng Tan C."/>
            <person name="Hutchins A.P."/>
            <person name="Weinmeier T."/>
            <person name="Rattei T."/>
            <person name="Chu J.S."/>
            <person name="Gimenez G."/>
            <person name="Irimia M."/>
            <person name="Rigden D.J."/>
            <person name="Fitzpatrick D.A."/>
            <person name="Lorenzo-Morales J."/>
            <person name="Bateman A."/>
            <person name="Chiu C.H."/>
            <person name="Tang P."/>
            <person name="Hegemann P."/>
            <person name="Fromm H."/>
            <person name="Raoult D."/>
            <person name="Greub G."/>
            <person name="Miranda-Saavedra D."/>
            <person name="Chen N."/>
            <person name="Nash P."/>
            <person name="Ginger M.L."/>
            <person name="Horn M."/>
            <person name="Schaap P."/>
            <person name="Caler L."/>
            <person name="Loftus B."/>
        </authorList>
    </citation>
    <scope>NUCLEOTIDE SEQUENCE [LARGE SCALE GENOMIC DNA]</scope>
    <source>
        <strain evidence="2 3">Neff</strain>
    </source>
</reference>
<dbReference type="Proteomes" id="UP000011083">
    <property type="component" value="Unassembled WGS sequence"/>
</dbReference>
<evidence type="ECO:0000256" key="1">
    <source>
        <dbReference type="SAM" id="MobiDB-lite"/>
    </source>
</evidence>
<protein>
    <submittedName>
        <fullName evidence="2">Uncharacterized protein</fullName>
    </submittedName>
</protein>
<name>L8GHB0_ACACF</name>
<dbReference type="AlphaFoldDB" id="L8GHB0"/>